<dbReference type="GO" id="GO:0006886">
    <property type="term" value="P:intracellular protein transport"/>
    <property type="evidence" value="ECO:0007669"/>
    <property type="project" value="UniProtKB-ARBA"/>
</dbReference>
<reference evidence="11" key="1">
    <citation type="submission" date="2021-03" db="EMBL/GenBank/DDBJ databases">
        <authorList>
            <person name="Wang G."/>
        </authorList>
    </citation>
    <scope>NUCLEOTIDE SEQUENCE</scope>
    <source>
        <strain evidence="11">KCTC 12899</strain>
    </source>
</reference>
<evidence type="ECO:0000256" key="1">
    <source>
        <dbReference type="ARBA" id="ARBA00004167"/>
    </source>
</evidence>
<dbReference type="GO" id="GO:0033281">
    <property type="term" value="C:TAT protein transport complex"/>
    <property type="evidence" value="ECO:0007669"/>
    <property type="project" value="UniProtKB-UniRule"/>
</dbReference>
<dbReference type="NCBIfam" id="NF011430">
    <property type="entry name" value="PRK14861.1"/>
    <property type="match status" value="1"/>
</dbReference>
<dbReference type="GO" id="GO:0043953">
    <property type="term" value="P:protein transport by the Tat complex"/>
    <property type="evidence" value="ECO:0007669"/>
    <property type="project" value="UniProtKB-UniRule"/>
</dbReference>
<keyword evidence="2 9" id="KW-0813">Transport</keyword>
<feature type="compositionally biased region" description="Pro residues" evidence="10">
    <location>
        <begin position="67"/>
        <end position="79"/>
    </location>
</feature>
<keyword evidence="3 9" id="KW-0812">Transmembrane</keyword>
<feature type="region of interest" description="Disordered" evidence="10">
    <location>
        <begin position="48"/>
        <end position="96"/>
    </location>
</feature>
<comment type="similarity">
    <text evidence="9">Belongs to the TatA/E family.</text>
</comment>
<gene>
    <name evidence="9" type="primary">tatA</name>
    <name evidence="11" type="ORF">J3U88_31375</name>
</gene>
<comment type="function">
    <text evidence="8">Part of the twin-arginine translocation (Tat) system that transports large folded proteins containing a characteristic twin-arginine motif in their signal peptide across the thylakoid membrane. Involved in delta pH-dependent protein transport required for chloroplast development, especially thylakoid membrane formation. TATC and TATB mediate precursor recognition, whereas TATA facilitates translocation.</text>
</comment>
<accession>A0A8J7U7H5</accession>
<evidence type="ECO:0000256" key="2">
    <source>
        <dbReference type="ARBA" id="ARBA00022448"/>
    </source>
</evidence>
<evidence type="ECO:0000313" key="11">
    <source>
        <dbReference type="EMBL" id="MBO1323009.1"/>
    </source>
</evidence>
<organism evidence="11 12">
    <name type="scientific">Acanthopleuribacter pedis</name>
    <dbReference type="NCBI Taxonomy" id="442870"/>
    <lineage>
        <taxon>Bacteria</taxon>
        <taxon>Pseudomonadati</taxon>
        <taxon>Acidobacteriota</taxon>
        <taxon>Holophagae</taxon>
        <taxon>Acanthopleuribacterales</taxon>
        <taxon>Acanthopleuribacteraceae</taxon>
        <taxon>Acanthopleuribacter</taxon>
    </lineage>
</organism>
<dbReference type="PANTHER" id="PTHR33162">
    <property type="entry name" value="SEC-INDEPENDENT PROTEIN TRANSLOCASE PROTEIN TATA, CHLOROPLASTIC"/>
    <property type="match status" value="1"/>
</dbReference>
<dbReference type="EMBL" id="JAFREP010000047">
    <property type="protein sequence ID" value="MBO1323009.1"/>
    <property type="molecule type" value="Genomic_DNA"/>
</dbReference>
<comment type="caution">
    <text evidence="11">The sequence shown here is derived from an EMBL/GenBank/DDBJ whole genome shotgun (WGS) entry which is preliminary data.</text>
</comment>
<protein>
    <recommendedName>
        <fullName evidence="9">Sec-independent protein translocase protein TatA</fullName>
    </recommendedName>
</protein>
<evidence type="ECO:0000256" key="6">
    <source>
        <dbReference type="ARBA" id="ARBA00023010"/>
    </source>
</evidence>
<dbReference type="InterPro" id="IPR003369">
    <property type="entry name" value="TatA/B/E"/>
</dbReference>
<proteinExistence type="inferred from homology"/>
<keyword evidence="4 9" id="KW-0653">Protein transport</keyword>
<dbReference type="GO" id="GO:0008320">
    <property type="term" value="F:protein transmembrane transporter activity"/>
    <property type="evidence" value="ECO:0007669"/>
    <property type="project" value="UniProtKB-UniRule"/>
</dbReference>
<evidence type="ECO:0000256" key="3">
    <source>
        <dbReference type="ARBA" id="ARBA00022692"/>
    </source>
</evidence>
<comment type="function">
    <text evidence="9">Part of the twin-arginine translocation (Tat) system that transports large folded proteins containing a characteristic twin-arginine motif in their signal peptide across membranes. TatA could form the protein-conducting channel of the Tat system.</text>
</comment>
<evidence type="ECO:0000256" key="10">
    <source>
        <dbReference type="SAM" id="MobiDB-lite"/>
    </source>
</evidence>
<dbReference type="InterPro" id="IPR006312">
    <property type="entry name" value="TatA/E"/>
</dbReference>
<evidence type="ECO:0000256" key="4">
    <source>
        <dbReference type="ARBA" id="ARBA00022927"/>
    </source>
</evidence>
<name>A0A8J7U7H5_9BACT</name>
<dbReference type="Pfam" id="PF02416">
    <property type="entry name" value="TatA_B_E"/>
    <property type="match status" value="1"/>
</dbReference>
<feature type="compositionally biased region" description="Polar residues" evidence="10">
    <location>
        <begin position="82"/>
        <end position="94"/>
    </location>
</feature>
<evidence type="ECO:0000256" key="8">
    <source>
        <dbReference type="ARBA" id="ARBA00025340"/>
    </source>
</evidence>
<dbReference type="Proteomes" id="UP000664417">
    <property type="component" value="Unassembled WGS sequence"/>
</dbReference>
<keyword evidence="9" id="KW-1003">Cell membrane</keyword>
<dbReference type="RefSeq" id="WP_207862981.1">
    <property type="nucleotide sequence ID" value="NZ_JAFREP010000047.1"/>
</dbReference>
<dbReference type="NCBIfam" id="TIGR01411">
    <property type="entry name" value="tatAE"/>
    <property type="match status" value="1"/>
</dbReference>
<comment type="subcellular location">
    <subcellularLocation>
        <location evidence="9">Cell membrane</location>
        <topology evidence="9">Single-pass membrane protein</topology>
    </subcellularLocation>
    <subcellularLocation>
        <location evidence="1">Membrane</location>
        <topology evidence="1">Single-pass membrane protein</topology>
    </subcellularLocation>
</comment>
<feature type="transmembrane region" description="Helical" evidence="9">
    <location>
        <begin position="6"/>
        <end position="22"/>
    </location>
</feature>
<keyword evidence="6 9" id="KW-0811">Translocation</keyword>
<evidence type="ECO:0000256" key="9">
    <source>
        <dbReference type="HAMAP-Rule" id="MF_00236"/>
    </source>
</evidence>
<keyword evidence="5 9" id="KW-1133">Transmembrane helix</keyword>
<dbReference type="HAMAP" id="MF_00236">
    <property type="entry name" value="TatA_E"/>
    <property type="match status" value="1"/>
</dbReference>
<keyword evidence="7 9" id="KW-0472">Membrane</keyword>
<dbReference type="Gene3D" id="1.20.5.3310">
    <property type="match status" value="1"/>
</dbReference>
<evidence type="ECO:0000256" key="7">
    <source>
        <dbReference type="ARBA" id="ARBA00023136"/>
    </source>
</evidence>
<evidence type="ECO:0000313" key="12">
    <source>
        <dbReference type="Proteomes" id="UP000664417"/>
    </source>
</evidence>
<dbReference type="AlphaFoldDB" id="A0A8J7U7H5"/>
<dbReference type="PRINTS" id="PR01506">
    <property type="entry name" value="TATBPROTEIN"/>
</dbReference>
<sequence length="109" mass="11882">MFGPVGLQEIIVILLVAFLVFGPKRLPEIGRSLGRGLREFKKNTTGLVDSISDELDKPVPRANQANPVPPQAPPTPAPTPQKLVNNPVTPQPSDQVEEVVINLDEEQKK</sequence>
<dbReference type="PANTHER" id="PTHR33162:SF1">
    <property type="entry name" value="SEC-INDEPENDENT PROTEIN TRANSLOCASE PROTEIN TATA, CHLOROPLASTIC"/>
    <property type="match status" value="1"/>
</dbReference>
<keyword evidence="12" id="KW-1185">Reference proteome</keyword>
<comment type="subunit">
    <text evidence="9">Forms a complex with TatC.</text>
</comment>
<evidence type="ECO:0000256" key="5">
    <source>
        <dbReference type="ARBA" id="ARBA00022989"/>
    </source>
</evidence>